<organism evidence="4 5">
    <name type="scientific">Marinomonas sargassi</name>
    <dbReference type="NCBI Taxonomy" id="2984494"/>
    <lineage>
        <taxon>Bacteria</taxon>
        <taxon>Pseudomonadati</taxon>
        <taxon>Pseudomonadota</taxon>
        <taxon>Gammaproteobacteria</taxon>
        <taxon>Oceanospirillales</taxon>
        <taxon>Oceanospirillaceae</taxon>
        <taxon>Marinomonas</taxon>
    </lineage>
</organism>
<dbReference type="Pfam" id="PF00990">
    <property type="entry name" value="GGDEF"/>
    <property type="match status" value="1"/>
</dbReference>
<evidence type="ECO:0000259" key="3">
    <source>
        <dbReference type="PROSITE" id="PS50887"/>
    </source>
</evidence>
<feature type="transmembrane region" description="Helical" evidence="1">
    <location>
        <begin position="6"/>
        <end position="26"/>
    </location>
</feature>
<evidence type="ECO:0000256" key="1">
    <source>
        <dbReference type="SAM" id="Phobius"/>
    </source>
</evidence>
<dbReference type="InterPro" id="IPR029787">
    <property type="entry name" value="Nucleotide_cyclase"/>
</dbReference>
<dbReference type="PROSITE" id="PS50883">
    <property type="entry name" value="EAL"/>
    <property type="match status" value="1"/>
</dbReference>
<name>A0ABT2YSS6_9GAMM</name>
<gene>
    <name evidence="4" type="ORF">OFY17_08660</name>
</gene>
<dbReference type="InterPro" id="IPR043128">
    <property type="entry name" value="Rev_trsase/Diguanyl_cyclase"/>
</dbReference>
<accession>A0ABT2YSS6</accession>
<sequence>MNQMKWFFFLVFSTALTISLYALGYLDTKKILYPNDKNETFHFFSLGKVKGSLQTEEGQAVVRCQLELVETFSLCGVSLELGKKDRLNGLDLSIYNRVDFEIEYISPVENDKLKVSFRNHNENYSIPNDFVSQKFNSVSFNPSNFNKNFITVPLKSLNVDRWWLEKYSVNFENSMVDLTNIVRIEFSTNKMPVLGEYSIAIRKLVFRGERISEYNLLKAIVILWLGVALLLLAKQHHKLKELSKIDSLTGIYNHRGIREKIKEVSAESRIYLFYMALDQLKEINGTYGHKVGNQVLIEFTDVIKNIMMKFGEKGHFCRFSGNEFIIVFENISEKKMSFIASSICGGQYHSITLPSQNLSVGISLGVAKGENVAAEFDKLISHSSSAMYHVKSNSLPHFQVFDKHFSQHVYFNKEVAGFIKDALRKNEFYLQYMPIHEAQSLKVVALEVLLRTTSKKMEGIGPDVFIPIAEKFNLIKEIDAWVIENTFSIIKENYTYLEATKPIFCINISSEQLRNTNFVGLLSRLLKQYDIPAEWIELELTETSLVNVEDKNIEVLQGIRELGVRLSLDDYGTGYISFNQLINYPVNNLKIDKSFIDLLEKKDDASKMIVKSIHSLATTYQLTTVAEGVETIEQYRYLSELGCDFLQGYLFCKPVPWDQVKTLLDPSHTEKLRESLREKSL</sequence>
<dbReference type="SMART" id="SM00052">
    <property type="entry name" value="EAL"/>
    <property type="match status" value="1"/>
</dbReference>
<dbReference type="PANTHER" id="PTHR33121">
    <property type="entry name" value="CYCLIC DI-GMP PHOSPHODIESTERASE PDEF"/>
    <property type="match status" value="1"/>
</dbReference>
<dbReference type="CDD" id="cd01949">
    <property type="entry name" value="GGDEF"/>
    <property type="match status" value="1"/>
</dbReference>
<dbReference type="SMART" id="SM00267">
    <property type="entry name" value="GGDEF"/>
    <property type="match status" value="1"/>
</dbReference>
<keyword evidence="5" id="KW-1185">Reference proteome</keyword>
<dbReference type="Pfam" id="PF00563">
    <property type="entry name" value="EAL"/>
    <property type="match status" value="1"/>
</dbReference>
<dbReference type="InterPro" id="IPR001633">
    <property type="entry name" value="EAL_dom"/>
</dbReference>
<dbReference type="SUPFAM" id="SSF141868">
    <property type="entry name" value="EAL domain-like"/>
    <property type="match status" value="1"/>
</dbReference>
<dbReference type="PROSITE" id="PS50887">
    <property type="entry name" value="GGDEF"/>
    <property type="match status" value="1"/>
</dbReference>
<dbReference type="EMBL" id="JAOVZB010000003">
    <property type="protein sequence ID" value="MCV2402949.1"/>
    <property type="molecule type" value="Genomic_DNA"/>
</dbReference>
<dbReference type="NCBIfam" id="TIGR00254">
    <property type="entry name" value="GGDEF"/>
    <property type="match status" value="1"/>
</dbReference>
<feature type="domain" description="EAL" evidence="2">
    <location>
        <begin position="412"/>
        <end position="668"/>
    </location>
</feature>
<keyword evidence="1" id="KW-0472">Membrane</keyword>
<evidence type="ECO:0000313" key="4">
    <source>
        <dbReference type="EMBL" id="MCV2402949.1"/>
    </source>
</evidence>
<dbReference type="PANTHER" id="PTHR33121:SF79">
    <property type="entry name" value="CYCLIC DI-GMP PHOSPHODIESTERASE PDED-RELATED"/>
    <property type="match status" value="1"/>
</dbReference>
<evidence type="ECO:0000313" key="5">
    <source>
        <dbReference type="Proteomes" id="UP001209713"/>
    </source>
</evidence>
<keyword evidence="1" id="KW-1133">Transmembrane helix</keyword>
<protein>
    <submittedName>
        <fullName evidence="4">Bifunctional diguanylate cyclase/phosphodiesterase</fullName>
    </submittedName>
</protein>
<keyword evidence="1" id="KW-0812">Transmembrane</keyword>
<proteinExistence type="predicted"/>
<comment type="caution">
    <text evidence="4">The sequence shown here is derived from an EMBL/GenBank/DDBJ whole genome shotgun (WGS) entry which is preliminary data.</text>
</comment>
<feature type="domain" description="GGDEF" evidence="3">
    <location>
        <begin position="268"/>
        <end position="403"/>
    </location>
</feature>
<dbReference type="CDD" id="cd01948">
    <property type="entry name" value="EAL"/>
    <property type="match status" value="1"/>
</dbReference>
<dbReference type="SUPFAM" id="SSF55073">
    <property type="entry name" value="Nucleotide cyclase"/>
    <property type="match status" value="1"/>
</dbReference>
<dbReference type="Proteomes" id="UP001209713">
    <property type="component" value="Unassembled WGS sequence"/>
</dbReference>
<dbReference type="InterPro" id="IPR050706">
    <property type="entry name" value="Cyclic-di-GMP_PDE-like"/>
</dbReference>
<dbReference type="InterPro" id="IPR000160">
    <property type="entry name" value="GGDEF_dom"/>
</dbReference>
<dbReference type="InterPro" id="IPR035919">
    <property type="entry name" value="EAL_sf"/>
</dbReference>
<reference evidence="4 5" key="1">
    <citation type="submission" date="2022-10" db="EMBL/GenBank/DDBJ databases">
        <title>Marinomonas transparenta sp. nov. and Marinomonas sargassi sp. nov., isolated from marine alga (Sargassum natans (L.) Gaillon).</title>
        <authorList>
            <person name="Wang Y."/>
        </authorList>
    </citation>
    <scope>NUCLEOTIDE SEQUENCE [LARGE SCALE GENOMIC DNA]</scope>
    <source>
        <strain evidence="4 5">C2222</strain>
    </source>
</reference>
<dbReference type="Gene3D" id="3.20.20.450">
    <property type="entry name" value="EAL domain"/>
    <property type="match status" value="1"/>
</dbReference>
<evidence type="ECO:0000259" key="2">
    <source>
        <dbReference type="PROSITE" id="PS50883"/>
    </source>
</evidence>
<dbReference type="Gene3D" id="3.30.70.270">
    <property type="match status" value="1"/>
</dbReference>
<dbReference type="RefSeq" id="WP_263530328.1">
    <property type="nucleotide sequence ID" value="NZ_JAOVZB010000003.1"/>
</dbReference>